<dbReference type="Proteomes" id="UP000002866">
    <property type="component" value="Chromosome 3"/>
</dbReference>
<dbReference type="EMBL" id="HE806318">
    <property type="protein sequence ID" value="CCH60062.1"/>
    <property type="molecule type" value="Genomic_DNA"/>
</dbReference>
<dbReference type="PROSITE" id="PS00218">
    <property type="entry name" value="AMINO_ACID_PERMEASE_1"/>
    <property type="match status" value="1"/>
</dbReference>
<feature type="domain" description="Amino acid permease/ SLC12A" evidence="9">
    <location>
        <begin position="70"/>
        <end position="538"/>
    </location>
</feature>
<keyword evidence="3" id="KW-0813">Transport</keyword>
<comment type="similarity">
    <text evidence="2">Belongs to the amino acid-polyamine-organocation (APC) superfamily. YAT (TC 2.A.3.10) family.</text>
</comment>
<dbReference type="PIRSF" id="PIRSF006060">
    <property type="entry name" value="AA_transporter"/>
    <property type="match status" value="1"/>
</dbReference>
<evidence type="ECO:0000256" key="1">
    <source>
        <dbReference type="ARBA" id="ARBA00004141"/>
    </source>
</evidence>
<keyword evidence="7 8" id="KW-0472">Membrane</keyword>
<accession>I2H110</accession>
<dbReference type="eggNOG" id="KOG1286">
    <property type="taxonomic scope" value="Eukaryota"/>
</dbReference>
<feature type="transmembrane region" description="Helical" evidence="8">
    <location>
        <begin position="213"/>
        <end position="232"/>
    </location>
</feature>
<dbReference type="FunCoup" id="I2H110">
    <property type="interactions" value="156"/>
</dbReference>
<organism evidence="10 11">
    <name type="scientific">Henningerozyma blattae (strain ATCC 34711 / CBS 6284 / DSM 70876 / NBRC 10599 / NRRL Y-10934 / UCD 77-7)</name>
    <name type="common">Yeast</name>
    <name type="synonym">Tetrapisispora blattae</name>
    <dbReference type="NCBI Taxonomy" id="1071380"/>
    <lineage>
        <taxon>Eukaryota</taxon>
        <taxon>Fungi</taxon>
        <taxon>Dikarya</taxon>
        <taxon>Ascomycota</taxon>
        <taxon>Saccharomycotina</taxon>
        <taxon>Saccharomycetes</taxon>
        <taxon>Saccharomycetales</taxon>
        <taxon>Saccharomycetaceae</taxon>
        <taxon>Henningerozyma</taxon>
    </lineage>
</organism>
<sequence length="580" mass="65359">MEKDSGKILYDVQELDLLQTTSHSSSHTVLNSPSDDNSSTTSKCCWSSSESIHSDTTLIPTTKRNLKNRHVQFIAISGVIGTALFVTIGKPLYKGGPVSLILAFILWCIPIFAITVSTAEMVCFYPVSSPFLRLANKCVDESLAFMASWNFWFLECVQIPFEIVSVNTMIHYWTTNYSPAIPLVVQVVLYFIISITAVKYYGELEFWLSSFKIILAIGLFLFTLITMCGGNPERDHFGFRNYKVEPFKQYFPSGNHSPASLGYFQGFLNCLIQAAFTIAGGEYISMLAGEVHLPRKVLPKAFKQVFYRLTFIFIGSCLCVGIICSPNDPDLTAAISESRPGAGSSPYVIAMNNLKIRILPHIVNVALITAAFSAGNAYTYCSSRTLYGMALDGYAPKIFSRCNKYGVPIYSVVISLLWALLSLLQLNSNSAVVLNWLVNLITASQLINFSVICITYLFFRKSYRAQSNDLPSLPFKSWFQPYTAIFGLACAVIMIGVQGYTTLIPSIWSVQNFLFCYLMVFLNLIFYFVHKFGWTYYKTKSLSFRNPTQINFKNDLMVIENHELKYGFNKFQFFYESNKV</sequence>
<evidence type="ECO:0000256" key="2">
    <source>
        <dbReference type="ARBA" id="ARBA00006983"/>
    </source>
</evidence>
<keyword evidence="4 8" id="KW-0812">Transmembrane</keyword>
<feature type="transmembrane region" description="Helical" evidence="8">
    <location>
        <begin position="436"/>
        <end position="459"/>
    </location>
</feature>
<keyword evidence="11" id="KW-1185">Reference proteome</keyword>
<dbReference type="PANTHER" id="PTHR43341:SF15">
    <property type="entry name" value="GENERAL AMINO ACID PERMEASE AGP2"/>
    <property type="match status" value="1"/>
</dbReference>
<proteinExistence type="inferred from homology"/>
<evidence type="ECO:0000313" key="11">
    <source>
        <dbReference type="Proteomes" id="UP000002866"/>
    </source>
</evidence>
<feature type="transmembrane region" description="Helical" evidence="8">
    <location>
        <begin position="181"/>
        <end position="201"/>
    </location>
</feature>
<dbReference type="RefSeq" id="XP_004179581.1">
    <property type="nucleotide sequence ID" value="XM_004179533.1"/>
</dbReference>
<evidence type="ECO:0000256" key="4">
    <source>
        <dbReference type="ARBA" id="ARBA00022692"/>
    </source>
</evidence>
<evidence type="ECO:0000256" key="5">
    <source>
        <dbReference type="ARBA" id="ARBA00022970"/>
    </source>
</evidence>
<name>I2H110_HENB6</name>
<dbReference type="InParanoid" id="I2H110"/>
<dbReference type="InterPro" id="IPR004840">
    <property type="entry name" value="Amino_acid_permease_CS"/>
</dbReference>
<dbReference type="GO" id="GO:0015171">
    <property type="term" value="F:amino acid transmembrane transporter activity"/>
    <property type="evidence" value="ECO:0007669"/>
    <property type="project" value="TreeGrafter"/>
</dbReference>
<comment type="subcellular location">
    <subcellularLocation>
        <location evidence="1">Membrane</location>
        <topology evidence="1">Multi-pass membrane protein</topology>
    </subcellularLocation>
</comment>
<feature type="transmembrane region" description="Helical" evidence="8">
    <location>
        <begin position="305"/>
        <end position="323"/>
    </location>
</feature>
<dbReference type="InterPro" id="IPR004841">
    <property type="entry name" value="AA-permease/SLC12A_dom"/>
</dbReference>
<dbReference type="OMA" id="NTIIHYW"/>
<dbReference type="HOGENOM" id="CLU_007946_12_1_1"/>
<feature type="transmembrane region" description="Helical" evidence="8">
    <location>
        <begin position="99"/>
        <end position="122"/>
    </location>
</feature>
<dbReference type="AlphaFoldDB" id="I2H110"/>
<reference evidence="10 11" key="1">
    <citation type="journal article" date="2011" name="Proc. Natl. Acad. Sci. U.S.A.">
        <title>Evolutionary erosion of yeast sex chromosomes by mating-type switching accidents.</title>
        <authorList>
            <person name="Gordon J.L."/>
            <person name="Armisen D."/>
            <person name="Proux-Wera E."/>
            <person name="Oheigeartaigh S.S."/>
            <person name="Byrne K.P."/>
            <person name="Wolfe K.H."/>
        </authorList>
    </citation>
    <scope>NUCLEOTIDE SEQUENCE [LARGE SCALE GENOMIC DNA]</scope>
    <source>
        <strain evidence="11">ATCC 34711 / CBS 6284 / DSM 70876 / NBRC 10599 / NRRL Y-10934 / UCD 77-7</strain>
    </source>
</reference>
<gene>
    <name evidence="10" type="primary">TBLA0C02520</name>
    <name evidence="10" type="ORF">TBLA_0C02520</name>
</gene>
<keyword evidence="6 8" id="KW-1133">Transmembrane helix</keyword>
<feature type="transmembrane region" description="Helical" evidence="8">
    <location>
        <begin position="479"/>
        <end position="501"/>
    </location>
</feature>
<protein>
    <recommendedName>
        <fullName evidence="9">Amino acid permease/ SLC12A domain-containing protein</fullName>
    </recommendedName>
</protein>
<dbReference type="InterPro" id="IPR050524">
    <property type="entry name" value="APC_YAT"/>
</dbReference>
<evidence type="ECO:0000256" key="3">
    <source>
        <dbReference type="ARBA" id="ARBA00022448"/>
    </source>
</evidence>
<evidence type="ECO:0000256" key="7">
    <source>
        <dbReference type="ARBA" id="ARBA00023136"/>
    </source>
</evidence>
<feature type="transmembrane region" description="Helical" evidence="8">
    <location>
        <begin position="73"/>
        <end position="93"/>
    </location>
</feature>
<evidence type="ECO:0000256" key="8">
    <source>
        <dbReference type="SAM" id="Phobius"/>
    </source>
</evidence>
<dbReference type="KEGG" id="tbl:TBLA_0C02520"/>
<feature type="transmembrane region" description="Helical" evidence="8">
    <location>
        <begin position="358"/>
        <end position="381"/>
    </location>
</feature>
<evidence type="ECO:0000313" key="10">
    <source>
        <dbReference type="EMBL" id="CCH60062.1"/>
    </source>
</evidence>
<dbReference type="GeneID" id="14495042"/>
<dbReference type="PANTHER" id="PTHR43341">
    <property type="entry name" value="AMINO ACID PERMEASE"/>
    <property type="match status" value="1"/>
</dbReference>
<feature type="transmembrane region" description="Helical" evidence="8">
    <location>
        <begin position="402"/>
        <end position="424"/>
    </location>
</feature>
<feature type="transmembrane region" description="Helical" evidence="8">
    <location>
        <begin position="507"/>
        <end position="529"/>
    </location>
</feature>
<keyword evidence="5" id="KW-0029">Amino-acid transport</keyword>
<dbReference type="OrthoDB" id="10062876at2759"/>
<dbReference type="Pfam" id="PF00324">
    <property type="entry name" value="AA_permease"/>
    <property type="match status" value="1"/>
</dbReference>
<evidence type="ECO:0000259" key="9">
    <source>
        <dbReference type="Pfam" id="PF00324"/>
    </source>
</evidence>
<dbReference type="GO" id="GO:0016020">
    <property type="term" value="C:membrane"/>
    <property type="evidence" value="ECO:0007669"/>
    <property type="project" value="UniProtKB-SubCell"/>
</dbReference>
<dbReference type="FunFam" id="1.20.1740.10:FF:000006">
    <property type="entry name" value="General amino acid permease"/>
    <property type="match status" value="1"/>
</dbReference>
<evidence type="ECO:0000256" key="6">
    <source>
        <dbReference type="ARBA" id="ARBA00022989"/>
    </source>
</evidence>
<dbReference type="Gene3D" id="1.20.1740.10">
    <property type="entry name" value="Amino acid/polyamine transporter I"/>
    <property type="match status" value="1"/>
</dbReference>